<protein>
    <recommendedName>
        <fullName evidence="3">Exostosin GT47 domain-containing protein</fullName>
    </recommendedName>
</protein>
<evidence type="ECO:0000259" key="3">
    <source>
        <dbReference type="Pfam" id="PF03016"/>
    </source>
</evidence>
<dbReference type="GO" id="GO:0016757">
    <property type="term" value="F:glycosyltransferase activity"/>
    <property type="evidence" value="ECO:0007669"/>
    <property type="project" value="InterPro"/>
</dbReference>
<evidence type="ECO:0000313" key="5">
    <source>
        <dbReference type="Proteomes" id="UP001230188"/>
    </source>
</evidence>
<dbReference type="Pfam" id="PF03016">
    <property type="entry name" value="Exostosin_GT47"/>
    <property type="match status" value="1"/>
</dbReference>
<reference evidence="4" key="1">
    <citation type="submission" date="2023-01" db="EMBL/GenBank/DDBJ databases">
        <title>Metagenome sequencing of chrysophaentin producing Chrysophaeum taylorii.</title>
        <authorList>
            <person name="Davison J."/>
            <person name="Bewley C."/>
        </authorList>
    </citation>
    <scope>NUCLEOTIDE SEQUENCE</scope>
    <source>
        <strain evidence="4">NIES-1699</strain>
    </source>
</reference>
<dbReference type="PANTHER" id="PTHR11062:SF117">
    <property type="entry name" value="XYLOGLUCAN-SPECIFIC GALACTURONOSYLTRANSFERASE 1"/>
    <property type="match status" value="1"/>
</dbReference>
<evidence type="ECO:0000313" key="4">
    <source>
        <dbReference type="EMBL" id="KAJ8605593.1"/>
    </source>
</evidence>
<organism evidence="4 5">
    <name type="scientific">Chrysophaeum taylorii</name>
    <dbReference type="NCBI Taxonomy" id="2483200"/>
    <lineage>
        <taxon>Eukaryota</taxon>
        <taxon>Sar</taxon>
        <taxon>Stramenopiles</taxon>
        <taxon>Ochrophyta</taxon>
        <taxon>Pelagophyceae</taxon>
        <taxon>Pelagomonadales</taxon>
        <taxon>Pelagomonadaceae</taxon>
        <taxon>Chrysophaeum</taxon>
    </lineage>
</organism>
<feature type="chain" id="PRO_5042281741" description="Exostosin GT47 domain-containing protein" evidence="2">
    <location>
        <begin position="17"/>
        <end position="448"/>
    </location>
</feature>
<keyword evidence="2" id="KW-0732">Signal</keyword>
<comment type="caution">
    <text evidence="4">The sequence shown here is derived from an EMBL/GenBank/DDBJ whole genome shotgun (WGS) entry which is preliminary data.</text>
</comment>
<sequence>MLLLLLLLSVVLSGHAGSQRAPRVYVYDVPEFWDVEWGTPEELRELGETRKAEKEIYGSDCVDDERKTEMFAASMIVVWRALRSYYEPDPSRADLFLVPLWPRQKNYAEWKDACSLEVNLDVELKLPHLDERTAHRHMIVVGKGHSVPQGYCDAWWRDPRGLLRSAMRFAYSSDYHGYGPSRFDDDGAVPTTHLTSDNGAFPHLVSIPYAASIHARSAYGAKFYRFHREAHLGSRHYLASFFGNSHATFNTTGGKYAKSRLKLMKECDATDDCLRVSVDKNLRCGDLGTAYANATFCFQPGGDSPYRKGLYDSLLVGCIPVIFSLYNARVSPWHFWADHRRDMVVVNETAYLSGGFDIFDYLRAIPSPRIRAMQASIAVNAHRLQYALEDYPDDAVDILLKGAWHFALARDAGVQAKLESRARLGKHPAVKKRYHWGRRPKPQGSSAS</sequence>
<dbReference type="Proteomes" id="UP001230188">
    <property type="component" value="Unassembled WGS sequence"/>
</dbReference>
<keyword evidence="5" id="KW-1185">Reference proteome</keyword>
<comment type="similarity">
    <text evidence="1">Belongs to the glycosyltransferase 47 family.</text>
</comment>
<gene>
    <name evidence="4" type="ORF">CTAYLR_000031</name>
</gene>
<dbReference type="EMBL" id="JAQMWT010000314">
    <property type="protein sequence ID" value="KAJ8605593.1"/>
    <property type="molecule type" value="Genomic_DNA"/>
</dbReference>
<evidence type="ECO:0000256" key="1">
    <source>
        <dbReference type="ARBA" id="ARBA00010271"/>
    </source>
</evidence>
<evidence type="ECO:0000256" key="2">
    <source>
        <dbReference type="SAM" id="SignalP"/>
    </source>
</evidence>
<dbReference type="PANTHER" id="PTHR11062">
    <property type="entry name" value="EXOSTOSIN HEPARAN SULFATE GLYCOSYLTRANSFERASE -RELATED"/>
    <property type="match status" value="1"/>
</dbReference>
<dbReference type="AlphaFoldDB" id="A0AAD7UGN1"/>
<feature type="signal peptide" evidence="2">
    <location>
        <begin position="1"/>
        <end position="16"/>
    </location>
</feature>
<name>A0AAD7UGN1_9STRA</name>
<accession>A0AAD7UGN1</accession>
<dbReference type="InterPro" id="IPR040911">
    <property type="entry name" value="Exostosin_GT47"/>
</dbReference>
<proteinExistence type="inferred from homology"/>
<dbReference type="InterPro" id="IPR004263">
    <property type="entry name" value="Exostosin"/>
</dbReference>
<feature type="domain" description="Exostosin GT47" evidence="3">
    <location>
        <begin position="20"/>
        <end position="324"/>
    </location>
</feature>